<dbReference type="EMBL" id="LAIR01000002">
    <property type="protein sequence ID" value="KNX37931.1"/>
    <property type="molecule type" value="Genomic_DNA"/>
</dbReference>
<feature type="transmembrane region" description="Helical" evidence="2">
    <location>
        <begin position="20"/>
        <end position="39"/>
    </location>
</feature>
<dbReference type="OrthoDB" id="3790881at2"/>
<dbReference type="STRING" id="1631356.VV01_13450"/>
<protein>
    <submittedName>
        <fullName evidence="3">Uncharacterized protein</fullName>
    </submittedName>
</protein>
<feature type="region of interest" description="Disordered" evidence="1">
    <location>
        <begin position="354"/>
        <end position="418"/>
    </location>
</feature>
<comment type="caution">
    <text evidence="3">The sequence shown here is derived from an EMBL/GenBank/DDBJ whole genome shotgun (WGS) entry which is preliminary data.</text>
</comment>
<dbReference type="Proteomes" id="UP000037397">
    <property type="component" value="Unassembled WGS sequence"/>
</dbReference>
<keyword evidence="2" id="KW-0472">Membrane</keyword>
<accession>A0A0L6CJG0</accession>
<evidence type="ECO:0000256" key="2">
    <source>
        <dbReference type="SAM" id="Phobius"/>
    </source>
</evidence>
<feature type="compositionally biased region" description="Basic residues" evidence="1">
    <location>
        <begin position="368"/>
        <end position="380"/>
    </location>
</feature>
<reference evidence="4" key="1">
    <citation type="submission" date="2015-03" db="EMBL/GenBank/DDBJ databases">
        <title>Luteipulveratus halotolerans sp. nov., a novel actinobacterium (Dermacoccaceae) from Sarawak, Malaysia.</title>
        <authorList>
            <person name="Juboi H."/>
            <person name="Basik A."/>
            <person name="Shamsul S.S."/>
            <person name="Arnold P."/>
            <person name="Schmitt E.K."/>
            <person name="Sanglier J.-J."/>
            <person name="Yeo T."/>
        </authorList>
    </citation>
    <scope>NUCLEOTIDE SEQUENCE [LARGE SCALE GENOMIC DNA]</scope>
    <source>
        <strain evidence="4">C296001</strain>
    </source>
</reference>
<evidence type="ECO:0000313" key="4">
    <source>
        <dbReference type="Proteomes" id="UP000037397"/>
    </source>
</evidence>
<gene>
    <name evidence="3" type="ORF">VV01_13450</name>
</gene>
<dbReference type="RefSeq" id="WP_050670329.1">
    <property type="nucleotide sequence ID" value="NZ_LAIR01000002.1"/>
</dbReference>
<evidence type="ECO:0000256" key="1">
    <source>
        <dbReference type="SAM" id="MobiDB-lite"/>
    </source>
</evidence>
<sequence>MTDVPDDLTAIRPRRRAVRWVALLAVVAALVAGITYAVVEKGRVGVGKVEQGYRIWGGSSSSTDVQLKTPSGSVTAAVEVGDTITPDDYDDDRGDLRAPRGGHFVSVQWAMPRPTTYEQPGEPPVPDEPARLALRTHGRTYVLDDRLVPHPSGDDDDDRSAVVAVEGDVDDLEIVLHYDGRGQSVHAWSGRRVLGDFAGLYRTETREVYARATGSVRASEHSGFDWYGSASRGLVTRTPYAAGLGWAPHGQEWVLVRGAHAALLSGSYDVSWTSGPNATESTYYKAGTVRGSLTVNGSGPVRTLAPPDGSAPTGTHRFAPGTVAFKAPYGDALDVRVRATVPLTVQDAVHLARRHGCAAHRGPERGRGRGRRPPLRRRTARVPQQQRRLGAGRDPRARRGRGRGAHDVRWAGGHRPRP</sequence>
<evidence type="ECO:0000313" key="3">
    <source>
        <dbReference type="EMBL" id="KNX37931.1"/>
    </source>
</evidence>
<dbReference type="AlphaFoldDB" id="A0A0L6CJG0"/>
<proteinExistence type="predicted"/>
<organism evidence="3 4">
    <name type="scientific">Luteipulveratus halotolerans</name>
    <dbReference type="NCBI Taxonomy" id="1631356"/>
    <lineage>
        <taxon>Bacteria</taxon>
        <taxon>Bacillati</taxon>
        <taxon>Actinomycetota</taxon>
        <taxon>Actinomycetes</taxon>
        <taxon>Micrococcales</taxon>
        <taxon>Dermacoccaceae</taxon>
        <taxon>Luteipulveratus</taxon>
    </lineage>
</organism>
<keyword evidence="4" id="KW-1185">Reference proteome</keyword>
<keyword evidence="2" id="KW-0812">Transmembrane</keyword>
<name>A0A0L6CJG0_9MICO</name>
<keyword evidence="2" id="KW-1133">Transmembrane helix</keyword>